<keyword evidence="3" id="KW-0812">Transmembrane</keyword>
<protein>
    <submittedName>
        <fullName evidence="5">Methyl-accepting chemotaxis protein</fullName>
    </submittedName>
</protein>
<comment type="caution">
    <text evidence="5">The sequence shown here is derived from an EMBL/GenBank/DDBJ whole genome shotgun (WGS) entry which is preliminary data.</text>
</comment>
<evidence type="ECO:0000313" key="6">
    <source>
        <dbReference type="Proteomes" id="UP001148125"/>
    </source>
</evidence>
<organism evidence="5 6">
    <name type="scientific">Alkalihalobacterium chitinilyticum</name>
    <dbReference type="NCBI Taxonomy" id="2980103"/>
    <lineage>
        <taxon>Bacteria</taxon>
        <taxon>Bacillati</taxon>
        <taxon>Bacillota</taxon>
        <taxon>Bacilli</taxon>
        <taxon>Bacillales</taxon>
        <taxon>Bacillaceae</taxon>
        <taxon>Alkalihalobacterium</taxon>
    </lineage>
</organism>
<dbReference type="Proteomes" id="UP001148125">
    <property type="component" value="Unassembled WGS sequence"/>
</dbReference>
<gene>
    <name evidence="5" type="ORF">N7Z68_03760</name>
</gene>
<proteinExistence type="predicted"/>
<dbReference type="SUPFAM" id="SSF58104">
    <property type="entry name" value="Methyl-accepting chemotaxis protein (MCP) signaling domain"/>
    <property type="match status" value="1"/>
</dbReference>
<feature type="domain" description="Methyl-accepting transducer" evidence="4">
    <location>
        <begin position="209"/>
        <end position="466"/>
    </location>
</feature>
<keyword evidence="3" id="KW-0472">Membrane</keyword>
<keyword evidence="3" id="KW-1133">Transmembrane helix</keyword>
<feature type="transmembrane region" description="Helical" evidence="3">
    <location>
        <begin position="112"/>
        <end position="130"/>
    </location>
</feature>
<evidence type="ECO:0000256" key="2">
    <source>
        <dbReference type="PROSITE-ProRule" id="PRU00284"/>
    </source>
</evidence>
<accession>A0ABT5VAJ4</accession>
<dbReference type="SMART" id="SM00283">
    <property type="entry name" value="MA"/>
    <property type="match status" value="1"/>
</dbReference>
<name>A0ABT5VAJ4_9BACI</name>
<reference evidence="5" key="1">
    <citation type="submission" date="2024-05" db="EMBL/GenBank/DDBJ databases">
        <title>Alkalihalobacillus sp. strain MEB203 novel alkaliphilic bacterium from Lonar Lake, India.</title>
        <authorList>
            <person name="Joshi A."/>
            <person name="Thite S."/>
            <person name="Mengade P."/>
        </authorList>
    </citation>
    <scope>NUCLEOTIDE SEQUENCE</scope>
    <source>
        <strain evidence="5">MEB 203</strain>
    </source>
</reference>
<dbReference type="Pfam" id="PF00015">
    <property type="entry name" value="MCPsignal"/>
    <property type="match status" value="1"/>
</dbReference>
<evidence type="ECO:0000256" key="1">
    <source>
        <dbReference type="ARBA" id="ARBA00023224"/>
    </source>
</evidence>
<sequence length="492" mass="54182">MSIIDKEVYAKRNKLVSNLLWGAFLLGLISNFISDVPMGGIIAYTVTGMSLSIFFSVMAYKKLLPYSLQYSIAVGLGVLTFVMGVTSPKLSNYLMVYIGLVFITLFHNYRSIALSGGIGLLLTNYFFFTLRDSMFIGQENNILISLNVFVIIITGVLIAQARIGENMQKDVQTKGEEALLGKQKVDQLLAKVTNSVNVITEFSQQVKTNIEATQKVSTDLTSTFSEVARGVETQASTVSDINESMGDKNTAVQNVSTLTQSAKNIANETLNHTNRGNKQVNELSRTMDNVQSVITSAAVVMKELNEQSQKISTILTTISDISNQTNLLALNASIEAARAGEHGRGFVVVANEVKRLAEDSQRSTKEIETILQDIKTKTEKVTEEVQKGEEIVGESIKVTEDTEVSFNEILRNTEEVVSFSQKLEDMVLLLENASNKISGELSEVTNVTQESSAMVEEVFASVEEQHQYIVEIIDSFKELEGLTKELNALVNE</sequence>
<feature type="transmembrane region" description="Helical" evidence="3">
    <location>
        <begin position="142"/>
        <end position="163"/>
    </location>
</feature>
<keyword evidence="6" id="KW-1185">Reference proteome</keyword>
<dbReference type="RefSeq" id="WP_275117119.1">
    <property type="nucleotide sequence ID" value="NZ_JAOTPO010000002.1"/>
</dbReference>
<feature type="transmembrane region" description="Helical" evidence="3">
    <location>
        <begin position="66"/>
        <end position="83"/>
    </location>
</feature>
<keyword evidence="1 2" id="KW-0807">Transducer</keyword>
<evidence type="ECO:0000259" key="4">
    <source>
        <dbReference type="PROSITE" id="PS50111"/>
    </source>
</evidence>
<evidence type="ECO:0000313" key="5">
    <source>
        <dbReference type="EMBL" id="MDE5412488.1"/>
    </source>
</evidence>
<evidence type="ECO:0000256" key="3">
    <source>
        <dbReference type="SAM" id="Phobius"/>
    </source>
</evidence>
<dbReference type="PROSITE" id="PS50111">
    <property type="entry name" value="CHEMOTAXIS_TRANSDUC_2"/>
    <property type="match status" value="1"/>
</dbReference>
<feature type="transmembrane region" description="Helical" evidence="3">
    <location>
        <begin position="15"/>
        <end position="34"/>
    </location>
</feature>
<dbReference type="PANTHER" id="PTHR32089">
    <property type="entry name" value="METHYL-ACCEPTING CHEMOTAXIS PROTEIN MCPB"/>
    <property type="match status" value="1"/>
</dbReference>
<dbReference type="CDD" id="cd11386">
    <property type="entry name" value="MCP_signal"/>
    <property type="match status" value="1"/>
</dbReference>
<dbReference type="InterPro" id="IPR004089">
    <property type="entry name" value="MCPsignal_dom"/>
</dbReference>
<dbReference type="PANTHER" id="PTHR32089:SF112">
    <property type="entry name" value="LYSOZYME-LIKE PROTEIN-RELATED"/>
    <property type="match status" value="1"/>
</dbReference>
<dbReference type="Gene3D" id="1.10.287.950">
    <property type="entry name" value="Methyl-accepting chemotaxis protein"/>
    <property type="match status" value="1"/>
</dbReference>
<feature type="transmembrane region" description="Helical" evidence="3">
    <location>
        <begin position="90"/>
        <end position="106"/>
    </location>
</feature>
<dbReference type="EMBL" id="JAOTPO010000002">
    <property type="protein sequence ID" value="MDE5412488.1"/>
    <property type="molecule type" value="Genomic_DNA"/>
</dbReference>